<feature type="compositionally biased region" description="Acidic residues" evidence="1">
    <location>
        <begin position="423"/>
        <end position="441"/>
    </location>
</feature>
<feature type="region of interest" description="Disordered" evidence="1">
    <location>
        <begin position="420"/>
        <end position="460"/>
    </location>
</feature>
<dbReference type="OrthoDB" id="73465at2759"/>
<evidence type="ECO:0008006" key="5">
    <source>
        <dbReference type="Google" id="ProtNLM"/>
    </source>
</evidence>
<protein>
    <recommendedName>
        <fullName evidence="5">Sequence orphan</fullName>
    </recommendedName>
</protein>
<evidence type="ECO:0000256" key="2">
    <source>
        <dbReference type="SAM" id="SignalP"/>
    </source>
</evidence>
<dbReference type="OMA" id="LTANDCD"/>
<keyword evidence="4" id="KW-1185">Reference proteome</keyword>
<gene>
    <name evidence="3" type="ORF">CONCODRAFT_5690</name>
</gene>
<proteinExistence type="predicted"/>
<dbReference type="AlphaFoldDB" id="A0A137P9C9"/>
<feature type="chain" id="PRO_5007294624" description="Sequence orphan" evidence="2">
    <location>
        <begin position="18"/>
        <end position="482"/>
    </location>
</feature>
<reference evidence="3 4" key="1">
    <citation type="journal article" date="2015" name="Genome Biol. Evol.">
        <title>Phylogenomic analyses indicate that early fungi evolved digesting cell walls of algal ancestors of land plants.</title>
        <authorList>
            <person name="Chang Y."/>
            <person name="Wang S."/>
            <person name="Sekimoto S."/>
            <person name="Aerts A.L."/>
            <person name="Choi C."/>
            <person name="Clum A."/>
            <person name="LaButti K.M."/>
            <person name="Lindquist E.A."/>
            <person name="Yee Ngan C."/>
            <person name="Ohm R.A."/>
            <person name="Salamov A.A."/>
            <person name="Grigoriev I.V."/>
            <person name="Spatafora J.W."/>
            <person name="Berbee M.L."/>
        </authorList>
    </citation>
    <scope>NUCLEOTIDE SEQUENCE [LARGE SCALE GENOMIC DNA]</scope>
    <source>
        <strain evidence="3 4">NRRL 28638</strain>
    </source>
</reference>
<keyword evidence="2" id="KW-0732">Signal</keyword>
<dbReference type="Proteomes" id="UP000070444">
    <property type="component" value="Unassembled WGS sequence"/>
</dbReference>
<organism evidence="3 4">
    <name type="scientific">Conidiobolus coronatus (strain ATCC 28846 / CBS 209.66 / NRRL 28638)</name>
    <name type="common">Delacroixia coronata</name>
    <dbReference type="NCBI Taxonomy" id="796925"/>
    <lineage>
        <taxon>Eukaryota</taxon>
        <taxon>Fungi</taxon>
        <taxon>Fungi incertae sedis</taxon>
        <taxon>Zoopagomycota</taxon>
        <taxon>Entomophthoromycotina</taxon>
        <taxon>Entomophthoromycetes</taxon>
        <taxon>Entomophthorales</taxon>
        <taxon>Ancylistaceae</taxon>
        <taxon>Conidiobolus</taxon>
    </lineage>
</organism>
<feature type="compositionally biased region" description="Low complexity" evidence="1">
    <location>
        <begin position="442"/>
        <end position="460"/>
    </location>
</feature>
<evidence type="ECO:0000313" key="4">
    <source>
        <dbReference type="Proteomes" id="UP000070444"/>
    </source>
</evidence>
<name>A0A137P9C9_CONC2</name>
<evidence type="ECO:0000256" key="1">
    <source>
        <dbReference type="SAM" id="MobiDB-lite"/>
    </source>
</evidence>
<sequence>MLINYYFVGLVLSLVNAQCFDSPSILSGSHGLRQVNCSDPLTSIKALNLGLDDGKDARSQMPQQGKSKDGMIEVDLLCTSDENTCKMVMDTFVTASDYLTNIIKFVNPIKIQAKFVSFCLTANDCDKVMQTLGKAQSTRYHKLRGDDGKVRLYPQALAKQLNSAAIKHQFDTSGDILAEFNSDASFYFKSQGGQISRTQSDFLLVISHELLHGLGFATIYNDYLHERAVQALYPVPELLSEVGTTKVRINNFLESIFDRYIVFSNSKKTLTSITTKINGYGRDNKDKLFRNQKEAAMDFIKSDQYKVAKSLLKTAQTEGSMEFVFNTTSNVPYKSLVLETSIRPYTPASSVSHVAMKNYQNTKEFLMRPAMTPGNSLASLIAANAGSGKWDTAPYGPGIIAMLETIGYPTNQNPHPNVITEPLSDDTIIDPESDADFDTDIDTGSSSSSSSGTKSKSGSFGYKSTKISWALLSSVGIIYYMI</sequence>
<feature type="signal peptide" evidence="2">
    <location>
        <begin position="1"/>
        <end position="17"/>
    </location>
</feature>
<dbReference type="EMBL" id="KQ964471">
    <property type="protein sequence ID" value="KXN71616.1"/>
    <property type="molecule type" value="Genomic_DNA"/>
</dbReference>
<dbReference type="STRING" id="796925.A0A137P9C9"/>
<evidence type="ECO:0000313" key="3">
    <source>
        <dbReference type="EMBL" id="KXN71616.1"/>
    </source>
</evidence>
<accession>A0A137P9C9</accession>